<dbReference type="EMBL" id="PDOA01000012">
    <property type="protein sequence ID" value="PWC27707.1"/>
    <property type="molecule type" value="Genomic_DNA"/>
</dbReference>
<evidence type="ECO:0000313" key="4">
    <source>
        <dbReference type="Proteomes" id="UP000245048"/>
    </source>
</evidence>
<keyword evidence="4" id="KW-1185">Reference proteome</keyword>
<reference evidence="4" key="1">
    <citation type="submission" date="2017-10" db="EMBL/GenBank/DDBJ databases">
        <authorList>
            <person name="Toshchakov S.V."/>
            <person name="Goeva M.A."/>
        </authorList>
    </citation>
    <scope>NUCLEOTIDE SEQUENCE [LARGE SCALE GENOMIC DNA]</scope>
    <source>
        <strain evidence="4">JR1/69-1-13</strain>
    </source>
</reference>
<keyword evidence="1" id="KW-1133">Transmembrane helix</keyword>
<gene>
    <name evidence="3" type="ORF">CR165_16970</name>
</gene>
<feature type="transmembrane region" description="Helical" evidence="1">
    <location>
        <begin position="55"/>
        <end position="74"/>
    </location>
</feature>
<organism evidence="3 4">
    <name type="scientific">Teichococcus aestuarii</name>
    <dbReference type="NCBI Taxonomy" id="568898"/>
    <lineage>
        <taxon>Bacteria</taxon>
        <taxon>Pseudomonadati</taxon>
        <taxon>Pseudomonadota</taxon>
        <taxon>Alphaproteobacteria</taxon>
        <taxon>Acetobacterales</taxon>
        <taxon>Roseomonadaceae</taxon>
        <taxon>Roseomonas</taxon>
    </lineage>
</organism>
<name>A0A2U1V1C2_9PROT</name>
<evidence type="ECO:0000256" key="1">
    <source>
        <dbReference type="SAM" id="Phobius"/>
    </source>
</evidence>
<keyword evidence="1" id="KW-0812">Transmembrane</keyword>
<comment type="caution">
    <text evidence="3">The sequence shown here is derived from an EMBL/GenBank/DDBJ whole genome shotgun (WGS) entry which is preliminary data.</text>
</comment>
<protein>
    <recommendedName>
        <fullName evidence="2">DUF1468 domain-containing protein</fullName>
    </recommendedName>
</protein>
<dbReference type="Pfam" id="PF07331">
    <property type="entry name" value="TctB"/>
    <property type="match status" value="1"/>
</dbReference>
<dbReference type="Proteomes" id="UP000245048">
    <property type="component" value="Unassembled WGS sequence"/>
</dbReference>
<feature type="domain" description="DUF1468" evidence="2">
    <location>
        <begin position="22"/>
        <end position="161"/>
    </location>
</feature>
<dbReference type="RefSeq" id="WP_109518137.1">
    <property type="nucleotide sequence ID" value="NZ_PDOA01000012.1"/>
</dbReference>
<feature type="transmembrane region" description="Helical" evidence="1">
    <location>
        <begin position="20"/>
        <end position="43"/>
    </location>
</feature>
<accession>A0A2U1V1C2</accession>
<evidence type="ECO:0000259" key="2">
    <source>
        <dbReference type="Pfam" id="PF07331"/>
    </source>
</evidence>
<evidence type="ECO:0000313" key="3">
    <source>
        <dbReference type="EMBL" id="PWC27707.1"/>
    </source>
</evidence>
<keyword evidence="1" id="KW-0472">Membrane</keyword>
<proteinExistence type="predicted"/>
<dbReference type="OrthoDB" id="7347328at2"/>
<dbReference type="InterPro" id="IPR009936">
    <property type="entry name" value="DUF1468"/>
</dbReference>
<feature type="transmembrane region" description="Helical" evidence="1">
    <location>
        <begin position="95"/>
        <end position="128"/>
    </location>
</feature>
<feature type="transmembrane region" description="Helical" evidence="1">
    <location>
        <begin position="134"/>
        <end position="152"/>
    </location>
</feature>
<sequence length="167" mass="17400">MSDQTAPQDGAAVQSRADRLAHLVIVALMGAVAVGVIVTALGFPASPDPNDVGPARFPILYATGLLGLLGILLAQTLRQPVAEVAAPERRHYGRVALGMLLMLGALLAIGTVGYFPTAFVLLAGLMALMGQRSLVWNPVLALAITAAIYILFDYGLNVPLPPGSLFE</sequence>
<dbReference type="AlphaFoldDB" id="A0A2U1V1C2"/>